<keyword evidence="3" id="KW-1185">Reference proteome</keyword>
<sequence length="358" mass="40834">MKNLIIFIAFVALSQQAKAQQITVDTSFMQAYCPNNYDRIDDFFDKGKTPARTTADKNILVFALPDLQAKQVDKLEHFTDVTYLKEGTNPKTKDNWVKISYKMRDTPGVYKNKVGYILEQNISHGTVVSRSETENLSFVLTESPLLDADLKMPRFRLNAVNRFTDLNYEKVKSVNTYDLNMSAINFYNHFYLTSINNNAFNNMPNLLRLYWHHGESCPESEGNVFVAHASGKMSEIISASSTGEGGFYETTKVYLPLKFAKGKVVLVENGDSENMLDSYTGTLKTIPYPKDCGIPIEQLVVVIEEDAEGKTDVDGNFIEDKNKEIIMEITHKVIRYYKWNGSKFLQVKKVVVKQRKEN</sequence>
<dbReference type="Proteomes" id="UP001595792">
    <property type="component" value="Unassembled WGS sequence"/>
</dbReference>
<accession>A0ABV8NHB7</accession>
<feature type="signal peptide" evidence="1">
    <location>
        <begin position="1"/>
        <end position="19"/>
    </location>
</feature>
<feature type="chain" id="PRO_5045927280" evidence="1">
    <location>
        <begin position="20"/>
        <end position="358"/>
    </location>
</feature>
<proteinExistence type="predicted"/>
<keyword evidence="1" id="KW-0732">Signal</keyword>
<reference evidence="3" key="1">
    <citation type="journal article" date="2019" name="Int. J. Syst. Evol. Microbiol.">
        <title>The Global Catalogue of Microorganisms (GCM) 10K type strain sequencing project: providing services to taxonomists for standard genome sequencing and annotation.</title>
        <authorList>
            <consortium name="The Broad Institute Genomics Platform"/>
            <consortium name="The Broad Institute Genome Sequencing Center for Infectious Disease"/>
            <person name="Wu L."/>
            <person name="Ma J."/>
        </authorList>
    </citation>
    <scope>NUCLEOTIDE SEQUENCE [LARGE SCALE GENOMIC DNA]</scope>
    <source>
        <strain evidence="3">CCM 8689</strain>
    </source>
</reference>
<comment type="caution">
    <text evidence="2">The sequence shown here is derived from an EMBL/GenBank/DDBJ whole genome shotgun (WGS) entry which is preliminary data.</text>
</comment>
<organism evidence="2 3">
    <name type="scientific">Pedobacter jamesrossensis</name>
    <dbReference type="NCBI Taxonomy" id="1908238"/>
    <lineage>
        <taxon>Bacteria</taxon>
        <taxon>Pseudomonadati</taxon>
        <taxon>Bacteroidota</taxon>
        <taxon>Sphingobacteriia</taxon>
        <taxon>Sphingobacteriales</taxon>
        <taxon>Sphingobacteriaceae</taxon>
        <taxon>Pedobacter</taxon>
    </lineage>
</organism>
<evidence type="ECO:0000313" key="2">
    <source>
        <dbReference type="EMBL" id="MFC4196091.1"/>
    </source>
</evidence>
<evidence type="ECO:0000256" key="1">
    <source>
        <dbReference type="SAM" id="SignalP"/>
    </source>
</evidence>
<protein>
    <submittedName>
        <fullName evidence="2">Uncharacterized protein</fullName>
    </submittedName>
</protein>
<gene>
    <name evidence="2" type="ORF">ACFOUY_05235</name>
</gene>
<name>A0ABV8NHB7_9SPHI</name>
<dbReference type="EMBL" id="JBHSBY010000030">
    <property type="protein sequence ID" value="MFC4196091.1"/>
    <property type="molecule type" value="Genomic_DNA"/>
</dbReference>
<evidence type="ECO:0000313" key="3">
    <source>
        <dbReference type="Proteomes" id="UP001595792"/>
    </source>
</evidence>
<dbReference type="RefSeq" id="WP_378959420.1">
    <property type="nucleotide sequence ID" value="NZ_JBHRXC010000016.1"/>
</dbReference>